<protein>
    <submittedName>
        <fullName evidence="1">Uncharacterized protein</fullName>
    </submittedName>
</protein>
<accession>A0AAN9NQ08</accession>
<organism evidence="1 2">
    <name type="scientific">Phaseolus coccineus</name>
    <name type="common">Scarlet runner bean</name>
    <name type="synonym">Phaseolus multiflorus</name>
    <dbReference type="NCBI Taxonomy" id="3886"/>
    <lineage>
        <taxon>Eukaryota</taxon>
        <taxon>Viridiplantae</taxon>
        <taxon>Streptophyta</taxon>
        <taxon>Embryophyta</taxon>
        <taxon>Tracheophyta</taxon>
        <taxon>Spermatophyta</taxon>
        <taxon>Magnoliopsida</taxon>
        <taxon>eudicotyledons</taxon>
        <taxon>Gunneridae</taxon>
        <taxon>Pentapetalae</taxon>
        <taxon>rosids</taxon>
        <taxon>fabids</taxon>
        <taxon>Fabales</taxon>
        <taxon>Fabaceae</taxon>
        <taxon>Papilionoideae</taxon>
        <taxon>50 kb inversion clade</taxon>
        <taxon>NPAAA clade</taxon>
        <taxon>indigoferoid/millettioid clade</taxon>
        <taxon>Phaseoleae</taxon>
        <taxon>Phaseolus</taxon>
    </lineage>
</organism>
<sequence length="91" mass="9771">MLADAVNVPSLVRESCGGFVAAVAVDSPLSFVQLLCVWCKDVCSVHVKRISAQQEGNNKLPHVLLLLRVGTWIPHQDSAPGLSVPSLLNRV</sequence>
<reference evidence="1 2" key="1">
    <citation type="submission" date="2024-01" db="EMBL/GenBank/DDBJ databases">
        <title>The genomes of 5 underutilized Papilionoideae crops provide insights into root nodulation and disease resistanc.</title>
        <authorList>
            <person name="Jiang F."/>
        </authorList>
    </citation>
    <scope>NUCLEOTIDE SEQUENCE [LARGE SCALE GENOMIC DNA]</scope>
    <source>
        <strain evidence="1">JINMINGXINNONG_FW02</strain>
        <tissue evidence="1">Leaves</tissue>
    </source>
</reference>
<dbReference type="Proteomes" id="UP001374584">
    <property type="component" value="Unassembled WGS sequence"/>
</dbReference>
<comment type="caution">
    <text evidence="1">The sequence shown here is derived from an EMBL/GenBank/DDBJ whole genome shotgun (WGS) entry which is preliminary data.</text>
</comment>
<keyword evidence="2" id="KW-1185">Reference proteome</keyword>
<dbReference type="AlphaFoldDB" id="A0AAN9NQ08"/>
<gene>
    <name evidence="1" type="ORF">VNO80_02626</name>
</gene>
<evidence type="ECO:0000313" key="2">
    <source>
        <dbReference type="Proteomes" id="UP001374584"/>
    </source>
</evidence>
<name>A0AAN9NQ08_PHACN</name>
<proteinExistence type="predicted"/>
<dbReference type="EMBL" id="JAYMYR010000002">
    <property type="protein sequence ID" value="KAK7377205.1"/>
    <property type="molecule type" value="Genomic_DNA"/>
</dbReference>
<evidence type="ECO:0000313" key="1">
    <source>
        <dbReference type="EMBL" id="KAK7377205.1"/>
    </source>
</evidence>